<reference evidence="10" key="1">
    <citation type="journal article" date="2020" name="Sci. Rep.">
        <title>Chromosome-scale genome assembly for the duckweed Spirodela intermedia, integrating cytogenetic maps, PacBio and Oxford Nanopore libraries.</title>
        <authorList>
            <person name="Hoang P.T.N."/>
            <person name="Fiebig A."/>
            <person name="Novak P."/>
            <person name="Macas J."/>
            <person name="Cao H.X."/>
            <person name="Stepanenko A."/>
            <person name="Chen G."/>
            <person name="Borisjuk N."/>
            <person name="Scholz U."/>
            <person name="Schubert I."/>
        </authorList>
    </citation>
    <scope>NUCLEOTIDE SEQUENCE [LARGE SCALE GENOMIC DNA]</scope>
</reference>
<feature type="transmembrane region" description="Helical" evidence="8">
    <location>
        <begin position="131"/>
        <end position="149"/>
    </location>
</feature>
<keyword evidence="6" id="KW-0443">Lipid metabolism</keyword>
<evidence type="ECO:0000313" key="10">
    <source>
        <dbReference type="Proteomes" id="UP001189122"/>
    </source>
</evidence>
<gene>
    <name evidence="9" type="ORF">SI7747_UN021498</name>
</gene>
<dbReference type="EMBL" id="CACRZD030000234">
    <property type="protein sequence ID" value="CAA6675156.1"/>
    <property type="molecule type" value="Genomic_DNA"/>
</dbReference>
<evidence type="ECO:0000256" key="4">
    <source>
        <dbReference type="ARBA" id="ARBA00022989"/>
    </source>
</evidence>
<sequence length="173" mass="20183">MGFLFLLIPTEIGPGAKVGFTVDLNAHLAFQVGHLGETYEQWVHRPIVSKESPRLFKSDFCEFLKPRIQTVWWAIPIIWLPVVCWSISRSVLMGCTFRQVAVMVASGMLFWTLWEYIIHRFLFHIKTKRETLHIILSMVTIISTQWTGYASSTHLLRRLLHAYRKLFMVNGVY</sequence>
<dbReference type="PANTHER" id="PTHR12863">
    <property type="entry name" value="FATTY ACID HYDROXYLASE"/>
    <property type="match status" value="1"/>
</dbReference>
<evidence type="ECO:0000256" key="3">
    <source>
        <dbReference type="ARBA" id="ARBA00022824"/>
    </source>
</evidence>
<evidence type="ECO:0000256" key="5">
    <source>
        <dbReference type="ARBA" id="ARBA00023002"/>
    </source>
</evidence>
<feature type="transmembrane region" description="Helical" evidence="8">
    <location>
        <begin position="70"/>
        <end position="88"/>
    </location>
</feature>
<keyword evidence="4 8" id="KW-1133">Transmembrane helix</keyword>
<accession>A0ABN7EB77</accession>
<name>A0ABN7EB77_SPIIN</name>
<evidence type="ECO:0000256" key="2">
    <source>
        <dbReference type="ARBA" id="ARBA00022692"/>
    </source>
</evidence>
<evidence type="ECO:0000313" key="9">
    <source>
        <dbReference type="EMBL" id="CAA6675156.1"/>
    </source>
</evidence>
<dbReference type="InterPro" id="IPR014430">
    <property type="entry name" value="Scs7"/>
</dbReference>
<keyword evidence="10" id="KW-1185">Reference proteome</keyword>
<evidence type="ECO:0000256" key="8">
    <source>
        <dbReference type="SAM" id="Phobius"/>
    </source>
</evidence>
<feature type="transmembrane region" description="Helical" evidence="8">
    <location>
        <begin position="100"/>
        <end position="119"/>
    </location>
</feature>
<organism evidence="9 10">
    <name type="scientific">Spirodela intermedia</name>
    <name type="common">Intermediate duckweed</name>
    <dbReference type="NCBI Taxonomy" id="51605"/>
    <lineage>
        <taxon>Eukaryota</taxon>
        <taxon>Viridiplantae</taxon>
        <taxon>Streptophyta</taxon>
        <taxon>Embryophyta</taxon>
        <taxon>Tracheophyta</taxon>
        <taxon>Spermatophyta</taxon>
        <taxon>Magnoliopsida</taxon>
        <taxon>Liliopsida</taxon>
        <taxon>Araceae</taxon>
        <taxon>Lemnoideae</taxon>
        <taxon>Spirodela</taxon>
    </lineage>
</organism>
<keyword evidence="2 8" id="KW-0812">Transmembrane</keyword>
<protein>
    <submittedName>
        <fullName evidence="9">Uncharacterized protein</fullName>
    </submittedName>
</protein>
<keyword evidence="7 8" id="KW-0472">Membrane</keyword>
<evidence type="ECO:0000256" key="7">
    <source>
        <dbReference type="ARBA" id="ARBA00023136"/>
    </source>
</evidence>
<evidence type="ECO:0000256" key="1">
    <source>
        <dbReference type="ARBA" id="ARBA00004477"/>
    </source>
</evidence>
<keyword evidence="3" id="KW-0256">Endoplasmic reticulum</keyword>
<keyword evidence="5" id="KW-0560">Oxidoreductase</keyword>
<evidence type="ECO:0000256" key="6">
    <source>
        <dbReference type="ARBA" id="ARBA00023098"/>
    </source>
</evidence>
<dbReference type="PANTHER" id="PTHR12863:SF1">
    <property type="entry name" value="FATTY ACID 2-HYDROXYLASE"/>
    <property type="match status" value="1"/>
</dbReference>
<dbReference type="Proteomes" id="UP001189122">
    <property type="component" value="Unassembled WGS sequence"/>
</dbReference>
<comment type="subcellular location">
    <subcellularLocation>
        <location evidence="1">Endoplasmic reticulum membrane</location>
        <topology evidence="1">Multi-pass membrane protein</topology>
    </subcellularLocation>
</comment>
<comment type="caution">
    <text evidence="9">The sequence shown here is derived from an EMBL/GenBank/DDBJ whole genome shotgun (WGS) entry which is preliminary data.</text>
</comment>
<proteinExistence type="predicted"/>